<dbReference type="InterPro" id="IPR000331">
    <property type="entry name" value="Rap/Ran_GAP_dom"/>
</dbReference>
<reference evidence="2" key="1">
    <citation type="submission" date="2021-02" db="EMBL/GenBank/DDBJ databases">
        <authorList>
            <person name="Bekaert M."/>
        </authorList>
    </citation>
    <scope>NUCLEOTIDE SEQUENCE</scope>
    <source>
        <strain evidence="2">IoA-00</strain>
    </source>
</reference>
<feature type="compositionally biased region" description="Acidic residues" evidence="1">
    <location>
        <begin position="549"/>
        <end position="558"/>
    </location>
</feature>
<proteinExistence type="predicted"/>
<evidence type="ECO:0000313" key="3">
    <source>
        <dbReference type="Proteomes" id="UP000675881"/>
    </source>
</evidence>
<feature type="region of interest" description="Disordered" evidence="1">
    <location>
        <begin position="512"/>
        <end position="558"/>
    </location>
</feature>
<dbReference type="SMART" id="SM00390">
    <property type="entry name" value="GoLoco"/>
    <property type="match status" value="1"/>
</dbReference>
<dbReference type="Pfam" id="PF02145">
    <property type="entry name" value="Rap_GAP"/>
    <property type="match status" value="1"/>
</dbReference>
<dbReference type="OrthoDB" id="2499658at2759"/>
<dbReference type="EMBL" id="HG994583">
    <property type="protein sequence ID" value="CAF2924581.1"/>
    <property type="molecule type" value="Genomic_DNA"/>
</dbReference>
<dbReference type="InterPro" id="IPR035974">
    <property type="entry name" value="Rap/Ran-GAP_sf"/>
</dbReference>
<dbReference type="Gene3D" id="3.40.50.11210">
    <property type="entry name" value="Rap/Ran-GAP"/>
    <property type="match status" value="1"/>
</dbReference>
<evidence type="ECO:0000256" key="1">
    <source>
        <dbReference type="SAM" id="MobiDB-lite"/>
    </source>
</evidence>
<evidence type="ECO:0000313" key="2">
    <source>
        <dbReference type="EMBL" id="CAF2924581.1"/>
    </source>
</evidence>
<dbReference type="FunFam" id="3.40.50.11210:FF:000001">
    <property type="entry name" value="Ral GTPase-activating protein subunit alpha-1 isoform 1"/>
    <property type="match status" value="1"/>
</dbReference>
<dbReference type="GO" id="GO:0005737">
    <property type="term" value="C:cytoplasm"/>
    <property type="evidence" value="ECO:0007669"/>
    <property type="project" value="TreeGrafter"/>
</dbReference>
<dbReference type="AlphaFoldDB" id="A0A7R8CTA4"/>
<dbReference type="InterPro" id="IPR003109">
    <property type="entry name" value="GoLoco_motif"/>
</dbReference>
<dbReference type="InterPro" id="IPR050989">
    <property type="entry name" value="Rap1_Ran_GAP"/>
</dbReference>
<dbReference type="PANTHER" id="PTHR15711:SF32">
    <property type="entry name" value="RAP GTPASE ACTIVATING PROTEIN 1, ISOFORM H"/>
    <property type="match status" value="1"/>
</dbReference>
<name>A0A7R8CTA4_LEPSM</name>
<dbReference type="PANTHER" id="PTHR15711">
    <property type="entry name" value="RAP GTPASE-ACTIVATING PROTEIN"/>
    <property type="match status" value="1"/>
</dbReference>
<feature type="compositionally biased region" description="Low complexity" evidence="1">
    <location>
        <begin position="477"/>
        <end position="489"/>
    </location>
</feature>
<dbReference type="PROSITE" id="PS50085">
    <property type="entry name" value="RAPGAP"/>
    <property type="match status" value="1"/>
</dbReference>
<keyword evidence="3" id="KW-1185">Reference proteome</keyword>
<dbReference type="SUPFAM" id="SSF111347">
    <property type="entry name" value="Rap/Ran-GAP"/>
    <property type="match status" value="1"/>
</dbReference>
<dbReference type="PROSITE" id="PS50877">
    <property type="entry name" value="GOLOCO"/>
    <property type="match status" value="1"/>
</dbReference>
<organism evidence="2 3">
    <name type="scientific">Lepeophtheirus salmonis</name>
    <name type="common">Salmon louse</name>
    <name type="synonym">Caligus salmonis</name>
    <dbReference type="NCBI Taxonomy" id="72036"/>
    <lineage>
        <taxon>Eukaryota</taxon>
        <taxon>Metazoa</taxon>
        <taxon>Ecdysozoa</taxon>
        <taxon>Arthropoda</taxon>
        <taxon>Crustacea</taxon>
        <taxon>Multicrustacea</taxon>
        <taxon>Hexanauplia</taxon>
        <taxon>Copepoda</taxon>
        <taxon>Siphonostomatoida</taxon>
        <taxon>Caligidae</taxon>
        <taxon>Lepeophtheirus</taxon>
    </lineage>
</organism>
<dbReference type="Proteomes" id="UP000675881">
    <property type="component" value="Chromosome 4"/>
</dbReference>
<gene>
    <name evidence="2" type="ORF">LSAA_8516</name>
</gene>
<protein>
    <submittedName>
        <fullName evidence="2">RAP1GAP</fullName>
    </submittedName>
</protein>
<sequence length="707" mass="79444">MQKDLISVHNIKSTKYLDQKKCILVENSCANYFFLRLQSSSMAKSPLSSPHSNLSQSSDLFELLSRLQSSRLDDQRCIMPPRLSSVTPLLHHNKCHEALKTVLRGPKPYPLIIHPPSGGYWIEPCLPPGSGSPFPSAPPPPSSSSDLYENSARTYRAHFLGYEHYNFCAEFEPVVMSLKMYGDQKDEKSYSSHFNQFVPILCPSASELIMKYDEHLLVNHNKFGIVYQKVGQTTEEALFGNKSHCPAMETFLNLLGKKVMLSSHKGYRGGLDTQYGQTGKHSYFETFQGREIMFHVSTLLPYTDNDPQQLQRKRHIGNDIVAIIFQEGETPFSPDMITSHFLHAYIVVRPVQDSSNKVWYKIATSAKIDVPYFGPRIPSKLFDGKGSELKEFLLTKLINAEAACFKADKFSALEHRTRHSLLSTLHSELLNKTELFIDSQQQQQPQSLERDASPGPKLLSTVRKALKKNHNKLARLSSKSSVIHTSSSSEGPTAPDYSSARLLTLSKITTLSSASSSSDNGTQERIHPFDSGHGSGYGSSPDLHRVYSDEDLDDDEDMEDVLEDEVVGDEDEEDDETDVILMNYNETRISIKPNGGVIQHVVGSRPPIQGSGNQELVSGHVTMISVEGDVVVGTQLDKLKNEISKLRSDKLEIIRRNVEYRHELRRLVDRERTLASDLQLAGQEIQRLRKSISPALPQLQPVHQHHH</sequence>
<dbReference type="GO" id="GO:0051056">
    <property type="term" value="P:regulation of small GTPase mediated signal transduction"/>
    <property type="evidence" value="ECO:0007669"/>
    <property type="project" value="InterPro"/>
</dbReference>
<dbReference type="GO" id="GO:0005096">
    <property type="term" value="F:GTPase activator activity"/>
    <property type="evidence" value="ECO:0007669"/>
    <property type="project" value="InterPro"/>
</dbReference>
<accession>A0A7R8CTA4</accession>
<dbReference type="Pfam" id="PF02188">
    <property type="entry name" value="GoLoco"/>
    <property type="match status" value="1"/>
</dbReference>
<feature type="region of interest" description="Disordered" evidence="1">
    <location>
        <begin position="474"/>
        <end position="497"/>
    </location>
</feature>